<dbReference type="Proteomes" id="UP001501138">
    <property type="component" value="Unassembled WGS sequence"/>
</dbReference>
<protein>
    <submittedName>
        <fullName evidence="5">LacI family DNA-binding transcriptional regulator</fullName>
    </submittedName>
</protein>
<evidence type="ECO:0000313" key="6">
    <source>
        <dbReference type="Proteomes" id="UP001501138"/>
    </source>
</evidence>
<dbReference type="Gene3D" id="3.40.50.2300">
    <property type="match status" value="2"/>
</dbReference>
<dbReference type="EMBL" id="BAAAPM010000006">
    <property type="protein sequence ID" value="GAA1733070.1"/>
    <property type="molecule type" value="Genomic_DNA"/>
</dbReference>
<proteinExistence type="predicted"/>
<dbReference type="PANTHER" id="PTHR30146:SF153">
    <property type="entry name" value="LACTOSE OPERON REPRESSOR"/>
    <property type="match status" value="1"/>
</dbReference>
<evidence type="ECO:0000259" key="4">
    <source>
        <dbReference type="PROSITE" id="PS50932"/>
    </source>
</evidence>
<reference evidence="5 6" key="1">
    <citation type="journal article" date="2019" name="Int. J. Syst. Evol. Microbiol.">
        <title>The Global Catalogue of Microorganisms (GCM) 10K type strain sequencing project: providing services to taxonomists for standard genome sequencing and annotation.</title>
        <authorList>
            <consortium name="The Broad Institute Genomics Platform"/>
            <consortium name="The Broad Institute Genome Sequencing Center for Infectious Disease"/>
            <person name="Wu L."/>
            <person name="Ma J."/>
        </authorList>
    </citation>
    <scope>NUCLEOTIDE SEQUENCE [LARGE SCALE GENOMIC DNA]</scope>
    <source>
        <strain evidence="5 6">JCM 15589</strain>
    </source>
</reference>
<dbReference type="InterPro" id="IPR000843">
    <property type="entry name" value="HTH_LacI"/>
</dbReference>
<keyword evidence="2 5" id="KW-0238">DNA-binding</keyword>
<dbReference type="PANTHER" id="PTHR30146">
    <property type="entry name" value="LACI-RELATED TRANSCRIPTIONAL REPRESSOR"/>
    <property type="match status" value="1"/>
</dbReference>
<dbReference type="SUPFAM" id="SSF53822">
    <property type="entry name" value="Periplasmic binding protein-like I"/>
    <property type="match status" value="1"/>
</dbReference>
<feature type="domain" description="HTH lacI-type" evidence="4">
    <location>
        <begin position="1"/>
        <end position="57"/>
    </location>
</feature>
<dbReference type="InterPro" id="IPR028082">
    <property type="entry name" value="Peripla_BP_I"/>
</dbReference>
<dbReference type="Gene3D" id="1.10.260.40">
    <property type="entry name" value="lambda repressor-like DNA-binding domains"/>
    <property type="match status" value="1"/>
</dbReference>
<dbReference type="SMART" id="SM00354">
    <property type="entry name" value="HTH_LACI"/>
    <property type="match status" value="1"/>
</dbReference>
<comment type="caution">
    <text evidence="5">The sequence shown here is derived from an EMBL/GenBank/DDBJ whole genome shotgun (WGS) entry which is preliminary data.</text>
</comment>
<evidence type="ECO:0000256" key="3">
    <source>
        <dbReference type="ARBA" id="ARBA00023163"/>
    </source>
</evidence>
<evidence type="ECO:0000256" key="1">
    <source>
        <dbReference type="ARBA" id="ARBA00023015"/>
    </source>
</evidence>
<organism evidence="5 6">
    <name type="scientific">Isoptericola hypogeus</name>
    <dbReference type="NCBI Taxonomy" id="300179"/>
    <lineage>
        <taxon>Bacteria</taxon>
        <taxon>Bacillati</taxon>
        <taxon>Actinomycetota</taxon>
        <taxon>Actinomycetes</taxon>
        <taxon>Micrococcales</taxon>
        <taxon>Promicromonosporaceae</taxon>
        <taxon>Isoptericola</taxon>
    </lineage>
</organism>
<dbReference type="Pfam" id="PF13377">
    <property type="entry name" value="Peripla_BP_3"/>
    <property type="match status" value="1"/>
</dbReference>
<accession>A0ABN2JMZ3</accession>
<keyword evidence="6" id="KW-1185">Reference proteome</keyword>
<keyword evidence="1" id="KW-0805">Transcription regulation</keyword>
<name>A0ABN2JMZ3_9MICO</name>
<dbReference type="CDD" id="cd01392">
    <property type="entry name" value="HTH_LacI"/>
    <property type="match status" value="1"/>
</dbReference>
<dbReference type="InterPro" id="IPR010982">
    <property type="entry name" value="Lambda_DNA-bd_dom_sf"/>
</dbReference>
<evidence type="ECO:0000313" key="5">
    <source>
        <dbReference type="EMBL" id="GAA1733070.1"/>
    </source>
</evidence>
<keyword evidence="3" id="KW-0804">Transcription</keyword>
<dbReference type="SUPFAM" id="SSF47413">
    <property type="entry name" value="lambda repressor-like DNA-binding domains"/>
    <property type="match status" value="1"/>
</dbReference>
<dbReference type="GO" id="GO:0003677">
    <property type="term" value="F:DNA binding"/>
    <property type="evidence" value="ECO:0007669"/>
    <property type="project" value="UniProtKB-KW"/>
</dbReference>
<dbReference type="InterPro" id="IPR046335">
    <property type="entry name" value="LacI/GalR-like_sensor"/>
</dbReference>
<dbReference type="PROSITE" id="PS50932">
    <property type="entry name" value="HTH_LACI_2"/>
    <property type="match status" value="1"/>
</dbReference>
<sequence>MTSADVAREAGVSRTTVSYVLNDTPGVSVSAATRERIRAAAARLGYAPSAAARTLRRGRSDLVVAVLPDWPTGPVIDALLDHLTDVLATRGLFVLVHHHRDSRDLADLWRAVTPRAVVGLAPFAPADVAAMQRAGIQVVGSREPAGDGTPADGDGFDRSQRGIGALQVEHLAAAGHTRVAVATTGDPRLRRFADARWAGAREACRAGGLAEPVRATVRDDEPATDVVAAWRAAGVTAVAAYNDEVALAVLAGARGARLAVPGDLAVIGVDDAPAARVSAPPLTTVAQPVDAQAEHLAAEVIAALDGVEPPPFPRDPAYVVVRDSA</sequence>
<gene>
    <name evidence="5" type="ORF">GCM10009809_30640</name>
</gene>
<dbReference type="Pfam" id="PF00356">
    <property type="entry name" value="LacI"/>
    <property type="match status" value="1"/>
</dbReference>
<evidence type="ECO:0000256" key="2">
    <source>
        <dbReference type="ARBA" id="ARBA00023125"/>
    </source>
</evidence>